<evidence type="ECO:0000313" key="11">
    <source>
        <dbReference type="EMBL" id="EAI8858286.1"/>
    </source>
</evidence>
<dbReference type="Pfam" id="PF01135">
    <property type="entry name" value="PCMT"/>
    <property type="match status" value="1"/>
</dbReference>
<keyword evidence="6 11" id="KW-0489">Methyltransferase</keyword>
<evidence type="ECO:0000256" key="3">
    <source>
        <dbReference type="ARBA" id="ARBA00011890"/>
    </source>
</evidence>
<evidence type="ECO:0000256" key="1">
    <source>
        <dbReference type="ARBA" id="ARBA00004496"/>
    </source>
</evidence>
<evidence type="ECO:0000256" key="7">
    <source>
        <dbReference type="ARBA" id="ARBA00022679"/>
    </source>
</evidence>
<evidence type="ECO:0000313" key="10">
    <source>
        <dbReference type="EMBL" id="EAI5408646.1"/>
    </source>
</evidence>
<dbReference type="EC" id="2.1.1.77" evidence="3 9"/>
<dbReference type="EMBL" id="AACCXK010000003">
    <property type="protein sequence ID" value="EAK0452462.1"/>
    <property type="molecule type" value="Genomic_DNA"/>
</dbReference>
<dbReference type="RefSeq" id="WP_002847951.1">
    <property type="nucleotide sequence ID" value="NZ_AABUZP020000066.1"/>
</dbReference>
<reference evidence="11 14" key="1">
    <citation type="submission" date="2018-06" db="EMBL/GenBank/DDBJ databases">
        <authorList>
            <consortium name="PulseNet: The National Subtyping Network for Foodborne Disease Surveillance"/>
            <person name="Tarr C.L."/>
            <person name="Trees E."/>
            <person name="Katz L.S."/>
            <person name="Carleton-Romer H.A."/>
            <person name="Stroika S."/>
            <person name="Kucerova Z."/>
            <person name="Roache K.F."/>
            <person name="Sabol A.L."/>
            <person name="Besser J."/>
            <person name="Gerner-Smidt P."/>
        </authorList>
    </citation>
    <scope>NUCLEOTIDE SEQUENCE [LARGE SCALE GENOMIC DNA]</scope>
    <source>
        <strain evidence="12">2014D-0197</strain>
        <strain evidence="10 15">2016D-0221</strain>
        <strain evidence="13">D4313</strain>
        <strain evidence="11 14">PNUSAC001503</strain>
    </source>
</reference>
<evidence type="ECO:0000256" key="9">
    <source>
        <dbReference type="NCBIfam" id="TIGR00080"/>
    </source>
</evidence>
<dbReference type="Proteomes" id="UP000535509">
    <property type="component" value="Unassembled WGS sequence"/>
</dbReference>
<dbReference type="AlphaFoldDB" id="A0A5L4IEM9"/>
<dbReference type="PANTHER" id="PTHR11579:SF0">
    <property type="entry name" value="PROTEIN-L-ISOASPARTATE(D-ASPARTATE) O-METHYLTRANSFERASE"/>
    <property type="match status" value="1"/>
</dbReference>
<evidence type="ECO:0000256" key="6">
    <source>
        <dbReference type="ARBA" id="ARBA00022603"/>
    </source>
</evidence>
<keyword evidence="7 11" id="KW-0808">Transferase</keyword>
<accession>A0A5L4IEM9</accession>
<evidence type="ECO:0000313" key="15">
    <source>
        <dbReference type="Proteomes" id="UP000557842"/>
    </source>
</evidence>
<keyword evidence="5" id="KW-0963">Cytoplasm</keyword>
<dbReference type="InterPro" id="IPR029063">
    <property type="entry name" value="SAM-dependent_MTases_sf"/>
</dbReference>
<name>A0A5L4IEM9_CAMFE</name>
<dbReference type="InterPro" id="IPR000682">
    <property type="entry name" value="PCMT"/>
</dbReference>
<dbReference type="GO" id="GO:0032259">
    <property type="term" value="P:methylation"/>
    <property type="evidence" value="ECO:0007669"/>
    <property type="project" value="UniProtKB-KW"/>
</dbReference>
<dbReference type="OMA" id="RKMVDNQ"/>
<evidence type="ECO:0000256" key="8">
    <source>
        <dbReference type="ARBA" id="ARBA00022691"/>
    </source>
</evidence>
<dbReference type="NCBIfam" id="TIGR00080">
    <property type="entry name" value="pimt"/>
    <property type="match status" value="1"/>
</dbReference>
<evidence type="ECO:0000256" key="5">
    <source>
        <dbReference type="ARBA" id="ARBA00022490"/>
    </source>
</evidence>
<dbReference type="EMBL" id="AABQDW010000018">
    <property type="protein sequence ID" value="EAI5408646.1"/>
    <property type="molecule type" value="Genomic_DNA"/>
</dbReference>
<dbReference type="CDD" id="cd02440">
    <property type="entry name" value="AdoMet_MTases"/>
    <property type="match status" value="1"/>
</dbReference>
<dbReference type="PROSITE" id="PS01279">
    <property type="entry name" value="PCMT"/>
    <property type="match status" value="1"/>
</dbReference>
<evidence type="ECO:0000313" key="14">
    <source>
        <dbReference type="Proteomes" id="UP000535509"/>
    </source>
</evidence>
<keyword evidence="14" id="KW-1185">Reference proteome</keyword>
<dbReference type="NCBIfam" id="NF001453">
    <property type="entry name" value="PRK00312.1"/>
    <property type="match status" value="1"/>
</dbReference>
<dbReference type="GeneID" id="61063874"/>
<evidence type="ECO:0000256" key="4">
    <source>
        <dbReference type="ARBA" id="ARBA00013346"/>
    </source>
</evidence>
<dbReference type="GO" id="GO:0030091">
    <property type="term" value="P:protein repair"/>
    <property type="evidence" value="ECO:0007669"/>
    <property type="project" value="UniProtKB-UniRule"/>
</dbReference>
<sequence>MDSLERARCQKMADDIADVIELTPMVYKAFCSTPRTDFVPVSINAFKLDAHPIGGNQWISSPLTVAKMTLALEAENCDNILEIGCGSGYQAAILSMLAHRIFSIERIEKLANEAKLKMKKLGFNNVNIRYDDGNVGWKSYAPYDRIILSCACLGVPTRLFEQLKDGGILVAPIKENSKQFIVKFKKNGSNLEKIVLDECEFVPLLDGRE</sequence>
<comment type="similarity">
    <text evidence="2">Belongs to the methyltransferase superfamily. L-isoaspartyl/D-aspartyl protein methyltransferase family.</text>
</comment>
<dbReference type="GO" id="GO:0004719">
    <property type="term" value="F:protein-L-isoaspartate (D-aspartate) O-methyltransferase activity"/>
    <property type="evidence" value="ECO:0007669"/>
    <property type="project" value="UniProtKB-UniRule"/>
</dbReference>
<comment type="caution">
    <text evidence="11">The sequence shown here is derived from an EMBL/GenBank/DDBJ whole genome shotgun (WGS) entry which is preliminary data.</text>
</comment>
<gene>
    <name evidence="12" type="ORF">AAH17_02135</name>
    <name evidence="13" type="ORF">AAH24_05090</name>
    <name evidence="10" type="ORF">BVH53_08075</name>
    <name evidence="11" type="ORF">CX802_00290</name>
</gene>
<organism evidence="11 14">
    <name type="scientific">Campylobacter fetus</name>
    <dbReference type="NCBI Taxonomy" id="196"/>
    <lineage>
        <taxon>Bacteria</taxon>
        <taxon>Pseudomonadati</taxon>
        <taxon>Campylobacterota</taxon>
        <taxon>Epsilonproteobacteria</taxon>
        <taxon>Campylobacterales</taxon>
        <taxon>Campylobacteraceae</taxon>
        <taxon>Campylobacter</taxon>
    </lineage>
</organism>
<proteinExistence type="inferred from homology"/>
<dbReference type="GO" id="GO:0005737">
    <property type="term" value="C:cytoplasm"/>
    <property type="evidence" value="ECO:0007669"/>
    <property type="project" value="UniProtKB-SubCell"/>
</dbReference>
<dbReference type="Gene3D" id="3.40.50.150">
    <property type="entry name" value="Vaccinia Virus protein VP39"/>
    <property type="match status" value="1"/>
</dbReference>
<protein>
    <recommendedName>
        <fullName evidence="4 9">Protein-L-isoaspartate O-methyltransferase</fullName>
        <ecNumber evidence="3 9">2.1.1.77</ecNumber>
    </recommendedName>
</protein>
<keyword evidence="8" id="KW-0949">S-adenosyl-L-methionine</keyword>
<evidence type="ECO:0000313" key="13">
    <source>
        <dbReference type="EMBL" id="EAK0468739.1"/>
    </source>
</evidence>
<evidence type="ECO:0000313" key="12">
    <source>
        <dbReference type="EMBL" id="EAK0452462.1"/>
    </source>
</evidence>
<dbReference type="EMBL" id="AABTCC010000001">
    <property type="protein sequence ID" value="EAI8858286.1"/>
    <property type="molecule type" value="Genomic_DNA"/>
</dbReference>
<dbReference type="Proteomes" id="UP000557842">
    <property type="component" value="Unassembled WGS sequence"/>
</dbReference>
<comment type="subcellular location">
    <subcellularLocation>
        <location evidence="1">Cytoplasm</location>
    </subcellularLocation>
</comment>
<dbReference type="PANTHER" id="PTHR11579">
    <property type="entry name" value="PROTEIN-L-ISOASPARTATE O-METHYLTRANSFERASE"/>
    <property type="match status" value="1"/>
</dbReference>
<dbReference type="SUPFAM" id="SSF53335">
    <property type="entry name" value="S-adenosyl-L-methionine-dependent methyltransferases"/>
    <property type="match status" value="1"/>
</dbReference>
<dbReference type="EMBL" id="AACCXM010000003">
    <property type="protein sequence ID" value="EAK0468739.1"/>
    <property type="molecule type" value="Genomic_DNA"/>
</dbReference>
<evidence type="ECO:0000256" key="2">
    <source>
        <dbReference type="ARBA" id="ARBA00005369"/>
    </source>
</evidence>